<comment type="caution">
    <text evidence="3">The sequence shown here is derived from an EMBL/GenBank/DDBJ whole genome shotgun (WGS) entry which is preliminary data.</text>
</comment>
<gene>
    <name evidence="3" type="ORF">NK118_11355</name>
</gene>
<dbReference type="InterPro" id="IPR004843">
    <property type="entry name" value="Calcineurin-like_PHP"/>
</dbReference>
<dbReference type="CDD" id="cd00840">
    <property type="entry name" value="MPP_Mre11_N"/>
    <property type="match status" value="1"/>
</dbReference>
<keyword evidence="3" id="KW-0540">Nuclease</keyword>
<dbReference type="EMBL" id="JAMZFV010000018">
    <property type="protein sequence ID" value="MCP1110848.1"/>
    <property type="molecule type" value="Genomic_DNA"/>
</dbReference>
<protein>
    <submittedName>
        <fullName evidence="3">DNA repair exonuclease</fullName>
    </submittedName>
</protein>
<dbReference type="SUPFAM" id="SSF56300">
    <property type="entry name" value="Metallo-dependent phosphatases"/>
    <property type="match status" value="1"/>
</dbReference>
<evidence type="ECO:0000313" key="3">
    <source>
        <dbReference type="EMBL" id="MCP1110848.1"/>
    </source>
</evidence>
<keyword evidence="1" id="KW-0378">Hydrolase</keyword>
<sequence length="352" mass="40480">MKFIHIGDLHLGAEPDSGRAYSKNRDQEFYETLERVVTYCNEHKVELLLFSGDVFHHQPLLRELKELDYLFSKLIDTRVVMIAGNHDYIKPRSFYLTYQWESLVYFLSDKELDFVEFPELKLAVYGFSYHTPIMEGALPRLAPSADTTSHILLLHGGDGKHLPFDKNALAASGFDYVALGHIHKPEIVVPGKMAYAGSLEPLDKTETGDHGFIEGELVDAQLKLTFVPFAKRKYIELRVTTDRELSGHALRDKVQDEIWQHGRENMYKVILVGNRHAEVVYDTENFDTLGNIVEIIDDTEPYYDLEKLYNKNENNLLGKFIASFKDAEEGSLEYEALIQGVEALMRTRRDER</sequence>
<dbReference type="GO" id="GO:0004527">
    <property type="term" value="F:exonuclease activity"/>
    <property type="evidence" value="ECO:0007669"/>
    <property type="project" value="UniProtKB-KW"/>
</dbReference>
<dbReference type="InterPro" id="IPR050535">
    <property type="entry name" value="DNA_Repair-Maintenance_Comp"/>
</dbReference>
<organism evidence="3 4">
    <name type="scientific">Ohessyouella blattaphilus</name>
    <dbReference type="NCBI Taxonomy" id="2949333"/>
    <lineage>
        <taxon>Bacteria</taxon>
        <taxon>Bacillati</taxon>
        <taxon>Bacillota</taxon>
        <taxon>Clostridia</taxon>
        <taxon>Lachnospirales</taxon>
        <taxon>Lachnospiraceae</taxon>
        <taxon>Ohessyouella</taxon>
    </lineage>
</organism>
<dbReference type="PANTHER" id="PTHR30337">
    <property type="entry name" value="COMPONENT OF ATP-DEPENDENT DSDNA EXONUCLEASE"/>
    <property type="match status" value="1"/>
</dbReference>
<reference evidence="3 4" key="1">
    <citation type="journal article" date="2022" name="Genome Biol. Evol.">
        <title>Host diet, physiology and behaviors set the stage for Lachnospiraceae cladogenesis.</title>
        <authorList>
            <person name="Vera-Ponce De Leon A."/>
            <person name="Schneider M."/>
            <person name="Jahnes B.C."/>
            <person name="Sadowski V."/>
            <person name="Camuy-Velez L.A."/>
            <person name="Duan J."/>
            <person name="Sabree Z.L."/>
        </authorList>
    </citation>
    <scope>NUCLEOTIDE SEQUENCE [LARGE SCALE GENOMIC DNA]</scope>
    <source>
        <strain evidence="3 4">PAL227</strain>
    </source>
</reference>
<name>A0ABT1EJI1_9FIRM</name>
<dbReference type="InterPro" id="IPR029052">
    <property type="entry name" value="Metallo-depent_PP-like"/>
</dbReference>
<evidence type="ECO:0000313" key="4">
    <source>
        <dbReference type="Proteomes" id="UP001523565"/>
    </source>
</evidence>
<dbReference type="Pfam" id="PF00149">
    <property type="entry name" value="Metallophos"/>
    <property type="match status" value="1"/>
</dbReference>
<dbReference type="InterPro" id="IPR041796">
    <property type="entry name" value="Mre11_N"/>
</dbReference>
<proteinExistence type="predicted"/>
<keyword evidence="4" id="KW-1185">Reference proteome</keyword>
<dbReference type="Gene3D" id="3.60.21.10">
    <property type="match status" value="1"/>
</dbReference>
<evidence type="ECO:0000256" key="1">
    <source>
        <dbReference type="ARBA" id="ARBA00022801"/>
    </source>
</evidence>
<dbReference type="RefSeq" id="WP_262069728.1">
    <property type="nucleotide sequence ID" value="NZ_JAMXOC010000018.1"/>
</dbReference>
<accession>A0ABT1EJI1</accession>
<dbReference type="Proteomes" id="UP001523565">
    <property type="component" value="Unassembled WGS sequence"/>
</dbReference>
<evidence type="ECO:0000259" key="2">
    <source>
        <dbReference type="Pfam" id="PF00149"/>
    </source>
</evidence>
<keyword evidence="3" id="KW-0269">Exonuclease</keyword>
<feature type="domain" description="Calcineurin-like phosphoesterase" evidence="2">
    <location>
        <begin position="1"/>
        <end position="185"/>
    </location>
</feature>